<evidence type="ECO:0000313" key="2">
    <source>
        <dbReference type="Proteomes" id="UP000184172"/>
    </source>
</evidence>
<keyword evidence="2" id="KW-1185">Reference proteome</keyword>
<name>A0A1M6IFK2_9FLAO</name>
<dbReference type="STRING" id="797419.SAMN05216556_10725"/>
<sequence length="141" mass="15495">MKKIVLFLIVGILYACNSDDASTPNEELAGSWKLVEMSTSLPNTTTTGAEMEWQENYILNSDGSFTKTRDANGAIAEASGTYTLNDSLSNTILELNYSMQSDIVGSCFSNSREKMILQSISVFSSTWNYCDGPGLKYEKVN</sequence>
<dbReference type="OrthoDB" id="882993at2"/>
<evidence type="ECO:0008006" key="3">
    <source>
        <dbReference type="Google" id="ProtNLM"/>
    </source>
</evidence>
<dbReference type="RefSeq" id="WP_073218540.1">
    <property type="nucleotide sequence ID" value="NZ_FNNS01000007.1"/>
</dbReference>
<reference evidence="2" key="1">
    <citation type="submission" date="2016-11" db="EMBL/GenBank/DDBJ databases">
        <authorList>
            <person name="Varghese N."/>
            <person name="Submissions S."/>
        </authorList>
    </citation>
    <scope>NUCLEOTIDE SEQUENCE [LARGE SCALE GENOMIC DNA]</scope>
    <source>
        <strain evidence="2">DSM 26349</strain>
    </source>
</reference>
<organism evidence="1 2">
    <name type="scientific">Aequorivita viscosa</name>
    <dbReference type="NCBI Taxonomy" id="797419"/>
    <lineage>
        <taxon>Bacteria</taxon>
        <taxon>Pseudomonadati</taxon>
        <taxon>Bacteroidota</taxon>
        <taxon>Flavobacteriia</taxon>
        <taxon>Flavobacteriales</taxon>
        <taxon>Flavobacteriaceae</taxon>
        <taxon>Aequorivita</taxon>
    </lineage>
</organism>
<evidence type="ECO:0000313" key="1">
    <source>
        <dbReference type="EMBL" id="SHJ33173.1"/>
    </source>
</evidence>
<dbReference type="PROSITE" id="PS51257">
    <property type="entry name" value="PROKAR_LIPOPROTEIN"/>
    <property type="match status" value="1"/>
</dbReference>
<accession>A0A1M6IFK2</accession>
<protein>
    <recommendedName>
        <fullName evidence="3">Lipocalin-like domain-containing protein</fullName>
    </recommendedName>
</protein>
<dbReference type="Proteomes" id="UP000184172">
    <property type="component" value="Unassembled WGS sequence"/>
</dbReference>
<dbReference type="AlphaFoldDB" id="A0A1M6IFK2"/>
<gene>
    <name evidence="1" type="ORF">SAMN04487908_11424</name>
</gene>
<proteinExistence type="predicted"/>
<dbReference type="EMBL" id="FQYV01000014">
    <property type="protein sequence ID" value="SHJ33173.1"/>
    <property type="molecule type" value="Genomic_DNA"/>
</dbReference>